<dbReference type="OrthoDB" id="3171583at2"/>
<keyword evidence="10" id="KW-1185">Reference proteome</keyword>
<evidence type="ECO:0000313" key="10">
    <source>
        <dbReference type="Proteomes" id="UP000006854"/>
    </source>
</evidence>
<evidence type="ECO:0000259" key="8">
    <source>
        <dbReference type="PROSITE" id="PS50928"/>
    </source>
</evidence>
<accession>F2R1F5</accession>
<dbReference type="EMBL" id="FR845719">
    <property type="protein sequence ID" value="CCA58046.1"/>
    <property type="molecule type" value="Genomic_DNA"/>
</dbReference>
<dbReference type="Gene3D" id="1.10.3720.10">
    <property type="entry name" value="MetI-like"/>
    <property type="match status" value="1"/>
</dbReference>
<feature type="transmembrane region" description="Helical" evidence="7">
    <location>
        <begin position="102"/>
        <end position="123"/>
    </location>
</feature>
<dbReference type="Proteomes" id="UP000006854">
    <property type="component" value="Chromosome"/>
</dbReference>
<evidence type="ECO:0000256" key="2">
    <source>
        <dbReference type="ARBA" id="ARBA00022448"/>
    </source>
</evidence>
<dbReference type="eggNOG" id="COG0601">
    <property type="taxonomic scope" value="Bacteria"/>
</dbReference>
<dbReference type="InterPro" id="IPR000515">
    <property type="entry name" value="MetI-like"/>
</dbReference>
<comment type="similarity">
    <text evidence="7">Belongs to the binding-protein-dependent transport system permease family.</text>
</comment>
<keyword evidence="2 7" id="KW-0813">Transport</keyword>
<evidence type="ECO:0000313" key="9">
    <source>
        <dbReference type="EMBL" id="CCA58046.1"/>
    </source>
</evidence>
<dbReference type="SUPFAM" id="SSF161098">
    <property type="entry name" value="MetI-like"/>
    <property type="match status" value="1"/>
</dbReference>
<dbReference type="PANTHER" id="PTHR43163">
    <property type="entry name" value="DIPEPTIDE TRANSPORT SYSTEM PERMEASE PROTEIN DPPB-RELATED"/>
    <property type="match status" value="1"/>
</dbReference>
<feature type="domain" description="ABC transmembrane type-1" evidence="8">
    <location>
        <begin position="98"/>
        <end position="301"/>
    </location>
</feature>
<feature type="transmembrane region" description="Helical" evidence="7">
    <location>
        <begin position="279"/>
        <end position="304"/>
    </location>
</feature>
<evidence type="ECO:0000256" key="4">
    <source>
        <dbReference type="ARBA" id="ARBA00022692"/>
    </source>
</evidence>
<dbReference type="Pfam" id="PF19300">
    <property type="entry name" value="BPD_transp_1_N"/>
    <property type="match status" value="1"/>
</dbReference>
<dbReference type="PANTHER" id="PTHR43163:SF7">
    <property type="entry name" value="DIPEPTIDE-TRANSPORT INTEGRAL MEMBRANE PROTEIN ABC TRANSPORTER DPPB-RELATED"/>
    <property type="match status" value="1"/>
</dbReference>
<feature type="transmembrane region" description="Helical" evidence="7">
    <location>
        <begin position="135"/>
        <end position="158"/>
    </location>
</feature>
<feature type="transmembrane region" description="Helical" evidence="7">
    <location>
        <begin position="12"/>
        <end position="31"/>
    </location>
</feature>
<dbReference type="GO" id="GO:0055085">
    <property type="term" value="P:transmembrane transport"/>
    <property type="evidence" value="ECO:0007669"/>
    <property type="project" value="InterPro"/>
</dbReference>
<organism evidence="9 10">
    <name type="scientific">Streptomyces venezuelae (strain ATCC 10712 / CBS 650.69 / DSM 40230 / JCM 4526 / NBRC 13096 / PD 04745)</name>
    <dbReference type="NCBI Taxonomy" id="953739"/>
    <lineage>
        <taxon>Bacteria</taxon>
        <taxon>Bacillati</taxon>
        <taxon>Actinomycetota</taxon>
        <taxon>Actinomycetes</taxon>
        <taxon>Kitasatosporales</taxon>
        <taxon>Streptomycetaceae</taxon>
        <taxon>Streptomyces</taxon>
    </lineage>
</organism>
<dbReference type="CDD" id="cd06261">
    <property type="entry name" value="TM_PBP2"/>
    <property type="match status" value="1"/>
</dbReference>
<dbReference type="KEGG" id="sve:SVEN_4760"/>
<comment type="subcellular location">
    <subcellularLocation>
        <location evidence="1 7">Cell membrane</location>
        <topology evidence="1 7">Multi-pass membrane protein</topology>
    </subcellularLocation>
</comment>
<keyword evidence="3" id="KW-1003">Cell membrane</keyword>
<dbReference type="PROSITE" id="PS50928">
    <property type="entry name" value="ABC_TM1"/>
    <property type="match status" value="1"/>
</dbReference>
<keyword evidence="4 7" id="KW-0812">Transmembrane</keyword>
<keyword evidence="6 7" id="KW-0472">Membrane</keyword>
<name>F2R1F5_STRVP</name>
<keyword evidence="5 7" id="KW-1133">Transmembrane helix</keyword>
<feature type="transmembrane region" description="Helical" evidence="7">
    <location>
        <begin position="178"/>
        <end position="196"/>
    </location>
</feature>
<evidence type="ECO:0000256" key="5">
    <source>
        <dbReference type="ARBA" id="ARBA00022989"/>
    </source>
</evidence>
<evidence type="ECO:0000256" key="1">
    <source>
        <dbReference type="ARBA" id="ARBA00004651"/>
    </source>
</evidence>
<gene>
    <name evidence="9" type="ordered locus">SVEN_4760</name>
</gene>
<dbReference type="Pfam" id="PF00528">
    <property type="entry name" value="BPD_transp_1"/>
    <property type="match status" value="1"/>
</dbReference>
<evidence type="ECO:0000256" key="3">
    <source>
        <dbReference type="ARBA" id="ARBA00022475"/>
    </source>
</evidence>
<reference evidence="9 10" key="1">
    <citation type="journal article" date="2011" name="BMC Genomics">
        <title>Genome-wide analysis of the role of GlnR in Streptomyces venezuelae provides new insights into global nitrogen regulation in actinomycetes.</title>
        <authorList>
            <person name="Pullan S.T."/>
            <person name="Bibb M.J."/>
            <person name="Merrick M."/>
        </authorList>
    </citation>
    <scope>NUCLEOTIDE SEQUENCE [LARGE SCALE GENOMIC DNA]</scope>
    <source>
        <strain evidence="9">ATCC 10712</strain>
    </source>
</reference>
<protein>
    <submittedName>
        <fullName evidence="9">Dipeptide transport system permease protein DppB</fullName>
    </submittedName>
</protein>
<proteinExistence type="inferred from homology"/>
<dbReference type="STRING" id="953739.SVEN_4760"/>
<dbReference type="InterPro" id="IPR045621">
    <property type="entry name" value="BPD_transp_1_N"/>
</dbReference>
<dbReference type="PATRIC" id="fig|953739.5.peg.7265"/>
<dbReference type="InterPro" id="IPR035906">
    <property type="entry name" value="MetI-like_sf"/>
</dbReference>
<evidence type="ECO:0000256" key="7">
    <source>
        <dbReference type="RuleBase" id="RU363032"/>
    </source>
</evidence>
<sequence length="311" mass="34023">MMGRYVARRLLQMIPVFLGTTLLIFLMVYSLPGDPVAGMFGDKGADPATLAKIRHDLGLDLPLWQQYWNYMTDIILHFDFGTQIRNGRPITDVLGEAFPVTLQLAALAFAFELVFGIGLGIIAGLKAGRLADNAILIFTLLIISIPVFVLGFIIKMVFAFELGWIEPNVSNDQLVSEMIAPAIVLGGLSLAYVARLTRTSMAENLRADYMRTAVAKGLPRRRVIGVHLMRNSMIPVVTFLGTDIGALMGGAVVTERIFNIKGVGGLIAESITRREGSTLVGLVTILVIIYLVTSLLIDLLYAVLDPRIRYA</sequence>
<dbReference type="HOGENOM" id="CLU_036879_0_0_11"/>
<evidence type="ECO:0000256" key="6">
    <source>
        <dbReference type="ARBA" id="ARBA00023136"/>
    </source>
</evidence>
<dbReference type="AlphaFoldDB" id="F2R1F5"/>
<dbReference type="GO" id="GO:0005886">
    <property type="term" value="C:plasma membrane"/>
    <property type="evidence" value="ECO:0007669"/>
    <property type="project" value="UniProtKB-SubCell"/>
</dbReference>